<dbReference type="OrthoDB" id="10250935at2759"/>
<evidence type="ECO:0000313" key="11">
    <source>
        <dbReference type="Proteomes" id="UP000009046"/>
    </source>
</evidence>
<evidence type="ECO:0000256" key="3">
    <source>
        <dbReference type="ARBA" id="ARBA00022723"/>
    </source>
</evidence>
<evidence type="ECO:0000313" key="10">
    <source>
        <dbReference type="EnsemblMetazoa" id="PHUM581960-PA"/>
    </source>
</evidence>
<evidence type="ECO:0000259" key="8">
    <source>
        <dbReference type="SMART" id="SM00479"/>
    </source>
</evidence>
<evidence type="ECO:0000256" key="4">
    <source>
        <dbReference type="ARBA" id="ARBA00022801"/>
    </source>
</evidence>
<dbReference type="eggNOG" id="KOG4793">
    <property type="taxonomic scope" value="Eukaryota"/>
</dbReference>
<dbReference type="AlphaFoldDB" id="E0W1R9"/>
<dbReference type="EMBL" id="DS235873">
    <property type="protein sequence ID" value="EEB19651.1"/>
    <property type="molecule type" value="Genomic_DNA"/>
</dbReference>
<evidence type="ECO:0000256" key="1">
    <source>
        <dbReference type="ARBA" id="ARBA00001946"/>
    </source>
</evidence>
<dbReference type="GO" id="GO:0046872">
    <property type="term" value="F:metal ion binding"/>
    <property type="evidence" value="ECO:0007669"/>
    <property type="project" value="UniProtKB-KW"/>
</dbReference>
<dbReference type="GO" id="GO:0006308">
    <property type="term" value="P:DNA catabolic process"/>
    <property type="evidence" value="ECO:0007669"/>
    <property type="project" value="TreeGrafter"/>
</dbReference>
<dbReference type="Gene3D" id="3.30.420.10">
    <property type="entry name" value="Ribonuclease H-like superfamily/Ribonuclease H"/>
    <property type="match status" value="1"/>
</dbReference>
<dbReference type="GeneID" id="8232475"/>
<evidence type="ECO:0000256" key="5">
    <source>
        <dbReference type="ARBA" id="ARBA00022839"/>
    </source>
</evidence>
<dbReference type="PANTHER" id="PTHR13058">
    <property type="entry name" value="THREE PRIME REPAIR EXONUCLEASE 1, 2"/>
    <property type="match status" value="1"/>
</dbReference>
<accession>E0W1R9</accession>
<evidence type="ECO:0000256" key="6">
    <source>
        <dbReference type="ARBA" id="ARBA00022842"/>
    </source>
</evidence>
<dbReference type="InParanoid" id="E0W1R9"/>
<dbReference type="InterPro" id="IPR040393">
    <property type="entry name" value="TREX1/2"/>
</dbReference>
<dbReference type="EMBL" id="AAZO01007084">
    <property type="status" value="NOT_ANNOTATED_CDS"/>
    <property type="molecule type" value="Genomic_DNA"/>
</dbReference>
<name>E0W1R9_PEDHC</name>
<dbReference type="Pfam" id="PF00929">
    <property type="entry name" value="RNase_T"/>
    <property type="match status" value="1"/>
</dbReference>
<dbReference type="InterPro" id="IPR012337">
    <property type="entry name" value="RNaseH-like_sf"/>
</dbReference>
<keyword evidence="5" id="KW-0269">Exonuclease</keyword>
<evidence type="ECO:0000313" key="9">
    <source>
        <dbReference type="EMBL" id="EEB19651.1"/>
    </source>
</evidence>
<dbReference type="InterPro" id="IPR013520">
    <property type="entry name" value="Ribonucl_H"/>
</dbReference>
<keyword evidence="3" id="KW-0479">Metal-binding</keyword>
<protein>
    <recommendedName>
        <fullName evidence="8">Exonuclease domain-containing protein</fullName>
    </recommendedName>
</protein>
<dbReference type="SUPFAM" id="SSF53098">
    <property type="entry name" value="Ribonuclease H-like"/>
    <property type="match status" value="1"/>
</dbReference>
<dbReference type="STRING" id="121224.E0W1R9"/>
<organism>
    <name type="scientific">Pediculus humanus subsp. corporis</name>
    <name type="common">Body louse</name>
    <dbReference type="NCBI Taxonomy" id="121224"/>
    <lineage>
        <taxon>Eukaryota</taxon>
        <taxon>Metazoa</taxon>
        <taxon>Ecdysozoa</taxon>
        <taxon>Arthropoda</taxon>
        <taxon>Hexapoda</taxon>
        <taxon>Insecta</taxon>
        <taxon>Pterygota</taxon>
        <taxon>Neoptera</taxon>
        <taxon>Paraneoptera</taxon>
        <taxon>Psocodea</taxon>
        <taxon>Troctomorpha</taxon>
        <taxon>Phthiraptera</taxon>
        <taxon>Anoplura</taxon>
        <taxon>Pediculidae</taxon>
        <taxon>Pediculus</taxon>
    </lineage>
</organism>
<dbReference type="PANTHER" id="PTHR13058:SF19">
    <property type="entry name" value="LD40940P"/>
    <property type="match status" value="1"/>
</dbReference>
<gene>
    <name evidence="10" type="primary">8232475</name>
    <name evidence="9" type="ORF">Phum_PHUM581960</name>
</gene>
<comment type="similarity">
    <text evidence="7">Belongs to the exonuclease superfamily. TREX family.</text>
</comment>
<dbReference type="CTD" id="8232475"/>
<dbReference type="SMART" id="SM00479">
    <property type="entry name" value="EXOIII"/>
    <property type="match status" value="1"/>
</dbReference>
<dbReference type="EnsemblMetazoa" id="PHUM581960-RA">
    <property type="protein sequence ID" value="PHUM581960-PA"/>
    <property type="gene ID" value="PHUM581960"/>
</dbReference>
<dbReference type="KEGG" id="phu:Phum_PHUM581960"/>
<feature type="domain" description="Exonuclease" evidence="8">
    <location>
        <begin position="6"/>
        <end position="274"/>
    </location>
</feature>
<evidence type="ECO:0000256" key="7">
    <source>
        <dbReference type="ARBA" id="ARBA00025769"/>
    </source>
</evidence>
<reference evidence="9" key="1">
    <citation type="submission" date="2007-04" db="EMBL/GenBank/DDBJ databases">
        <title>Annotation of Pediculus humanus corporis strain USDA.</title>
        <authorList>
            <person name="Kirkness E."/>
            <person name="Hannick L."/>
            <person name="Hass B."/>
            <person name="Bruggner R."/>
            <person name="Lawson D."/>
            <person name="Bidwell S."/>
            <person name="Joardar V."/>
            <person name="Caler E."/>
            <person name="Walenz B."/>
            <person name="Inman J."/>
            <person name="Schobel S."/>
            <person name="Galinsky K."/>
            <person name="Amedeo P."/>
            <person name="Strausberg R."/>
        </authorList>
    </citation>
    <scope>NUCLEOTIDE SEQUENCE</scope>
    <source>
        <strain evidence="9">USDA</strain>
    </source>
</reference>
<dbReference type="OMA" id="WAHVEPM"/>
<dbReference type="HOGENOM" id="CLU_067419_0_0_1"/>
<dbReference type="Proteomes" id="UP000009046">
    <property type="component" value="Unassembled WGS sequence"/>
</dbReference>
<evidence type="ECO:0000256" key="2">
    <source>
        <dbReference type="ARBA" id="ARBA00022722"/>
    </source>
</evidence>
<sequence>MVNFKSIIVYDSETTGLPHLESNTTKITELAFMGCEIEHLKNINNLPRVLHKLVLLFNPMKMILPDSSEITGLENEDLMNIKPFCEEDVQVLIHFINRLPSPVCLIAHNGNKFDFPILQRQLFKLNLKLPDSVYCADSIKAFQEIYPNNSQLVKGGSKTYSKITHVQKTPLKQSQTPLIISDSNIQNANKLKVVRQLFPEDSDDEVQVVYSSLDNSTNEKTEVKTIKPNAPVRYTLSSVYQFLHGKNFEGAHRAEDDATALLSCIIRCEPFVNWINDKAVSFNSIKPLS</sequence>
<reference evidence="9" key="2">
    <citation type="submission" date="2007-04" db="EMBL/GenBank/DDBJ databases">
        <title>The genome of the human body louse.</title>
        <authorList>
            <consortium name="The Human Body Louse Genome Consortium"/>
            <person name="Kirkness E."/>
            <person name="Walenz B."/>
            <person name="Hass B."/>
            <person name="Bruggner R."/>
            <person name="Strausberg R."/>
        </authorList>
    </citation>
    <scope>NUCLEOTIDE SEQUENCE</scope>
    <source>
        <strain evidence="9">USDA</strain>
    </source>
</reference>
<keyword evidence="2" id="KW-0540">Nuclease</keyword>
<comment type="cofactor">
    <cofactor evidence="1">
        <name>Mg(2+)</name>
        <dbReference type="ChEBI" id="CHEBI:18420"/>
    </cofactor>
</comment>
<dbReference type="GO" id="GO:0008296">
    <property type="term" value="F:3'-5'-DNA exonuclease activity"/>
    <property type="evidence" value="ECO:0007669"/>
    <property type="project" value="TreeGrafter"/>
</dbReference>
<dbReference type="InterPro" id="IPR036397">
    <property type="entry name" value="RNaseH_sf"/>
</dbReference>
<proteinExistence type="inferred from homology"/>
<keyword evidence="4" id="KW-0378">Hydrolase</keyword>
<keyword evidence="11" id="KW-1185">Reference proteome</keyword>
<dbReference type="VEuPathDB" id="VectorBase:PHUM581960"/>
<keyword evidence="6" id="KW-0460">Magnesium</keyword>
<dbReference type="GO" id="GO:0003676">
    <property type="term" value="F:nucleic acid binding"/>
    <property type="evidence" value="ECO:0007669"/>
    <property type="project" value="InterPro"/>
</dbReference>
<reference evidence="10" key="3">
    <citation type="submission" date="2021-02" db="UniProtKB">
        <authorList>
            <consortium name="EnsemblMetazoa"/>
        </authorList>
    </citation>
    <scope>IDENTIFICATION</scope>
    <source>
        <strain evidence="10">USDA</strain>
    </source>
</reference>
<dbReference type="RefSeq" id="XP_002432389.1">
    <property type="nucleotide sequence ID" value="XM_002432344.1"/>
</dbReference>
<dbReference type="GO" id="GO:0005737">
    <property type="term" value="C:cytoplasm"/>
    <property type="evidence" value="ECO:0007669"/>
    <property type="project" value="TreeGrafter"/>
</dbReference>